<name>A0ABN8P137_9CNID</name>
<dbReference type="Proteomes" id="UP001159405">
    <property type="component" value="Unassembled WGS sequence"/>
</dbReference>
<reference evidence="1 2" key="1">
    <citation type="submission" date="2022-05" db="EMBL/GenBank/DDBJ databases">
        <authorList>
            <consortium name="Genoscope - CEA"/>
            <person name="William W."/>
        </authorList>
    </citation>
    <scope>NUCLEOTIDE SEQUENCE [LARGE SCALE GENOMIC DNA]</scope>
</reference>
<evidence type="ECO:0000313" key="1">
    <source>
        <dbReference type="EMBL" id="CAH3129956.1"/>
    </source>
</evidence>
<evidence type="ECO:0000313" key="2">
    <source>
        <dbReference type="Proteomes" id="UP001159405"/>
    </source>
</evidence>
<keyword evidence="2" id="KW-1185">Reference proteome</keyword>
<protein>
    <submittedName>
        <fullName evidence="1">Uncharacterized protein</fullName>
    </submittedName>
</protein>
<organism evidence="1 2">
    <name type="scientific">Porites lobata</name>
    <dbReference type="NCBI Taxonomy" id="104759"/>
    <lineage>
        <taxon>Eukaryota</taxon>
        <taxon>Metazoa</taxon>
        <taxon>Cnidaria</taxon>
        <taxon>Anthozoa</taxon>
        <taxon>Hexacorallia</taxon>
        <taxon>Scleractinia</taxon>
        <taxon>Fungiina</taxon>
        <taxon>Poritidae</taxon>
        <taxon>Porites</taxon>
    </lineage>
</organism>
<accession>A0ABN8P137</accession>
<comment type="caution">
    <text evidence="1">The sequence shown here is derived from an EMBL/GenBank/DDBJ whole genome shotgun (WGS) entry which is preliminary data.</text>
</comment>
<gene>
    <name evidence="1" type="ORF">PLOB_00034351</name>
</gene>
<sequence>THDKSYYPVPQTSMEFCQYQLHATAAVRRNQTEKEAAMKELVEKYRPVRQRTVQGETTKDKAGALPPAVYSKEQDCDRVDLMEGLGNDLDLNTEEPIDFTMDEEEKEEDLFVHATSEGGDAPQVTFVDDCLVAVAVAEARTPPDEYEPHRQEMTFLIGRTKILRLLPFQDLGGQYVLIFDLTCKVCL</sequence>
<proteinExistence type="predicted"/>
<feature type="non-terminal residue" evidence="1">
    <location>
        <position position="1"/>
    </location>
</feature>
<dbReference type="EMBL" id="CALNXK010000047">
    <property type="protein sequence ID" value="CAH3129956.1"/>
    <property type="molecule type" value="Genomic_DNA"/>
</dbReference>